<gene>
    <name evidence="1" type="ORF">M5X12_12895</name>
</gene>
<comment type="caution">
    <text evidence="1">The sequence shown here is derived from an EMBL/GenBank/DDBJ whole genome shotgun (WGS) entry which is preliminary data.</text>
</comment>
<protein>
    <submittedName>
        <fullName evidence="1">Uncharacterized protein</fullName>
    </submittedName>
</protein>
<organism evidence="1 2">
    <name type="scientific">Paenibacillus alvei</name>
    <name type="common">Bacillus alvei</name>
    <dbReference type="NCBI Taxonomy" id="44250"/>
    <lineage>
        <taxon>Bacteria</taxon>
        <taxon>Bacillati</taxon>
        <taxon>Bacillota</taxon>
        <taxon>Bacilli</taxon>
        <taxon>Bacillales</taxon>
        <taxon>Paenibacillaceae</taxon>
        <taxon>Paenibacillus</taxon>
    </lineage>
</organism>
<evidence type="ECO:0000313" key="1">
    <source>
        <dbReference type="EMBL" id="MCY9761473.1"/>
    </source>
</evidence>
<dbReference type="EMBL" id="JAMDNP010000022">
    <property type="protein sequence ID" value="MCY9761473.1"/>
    <property type="molecule type" value="Genomic_DNA"/>
</dbReference>
<name>A0ABT4GY38_PAEAL</name>
<keyword evidence="2" id="KW-1185">Reference proteome</keyword>
<evidence type="ECO:0000313" key="2">
    <source>
        <dbReference type="Proteomes" id="UP001527181"/>
    </source>
</evidence>
<sequence length="59" mass="6753">MDLISKEKVDVRVEDIIEQLRLHEEAVRQILHGGIEIHKKGLKAEMYLEPSAKALLSCQ</sequence>
<dbReference type="RefSeq" id="WP_005544237.1">
    <property type="nucleotide sequence ID" value="NZ_JAKOBS010000030.1"/>
</dbReference>
<proteinExistence type="predicted"/>
<dbReference type="GeneID" id="94488116"/>
<accession>A0ABT4GY38</accession>
<reference evidence="1 2" key="1">
    <citation type="submission" date="2022-05" db="EMBL/GenBank/DDBJ databases">
        <title>Genome Sequencing of Bee-Associated Microbes.</title>
        <authorList>
            <person name="Dunlap C."/>
        </authorList>
    </citation>
    <scope>NUCLEOTIDE SEQUENCE [LARGE SCALE GENOMIC DNA]</scope>
    <source>
        <strain evidence="1 2">NRRL B-04010</strain>
    </source>
</reference>
<dbReference type="Proteomes" id="UP001527181">
    <property type="component" value="Unassembled WGS sequence"/>
</dbReference>